<dbReference type="STRING" id="97331.A0A436ZTM3"/>
<dbReference type="PANTHER" id="PTHR10165:SF154">
    <property type="entry name" value="PAP2 DOMAIN PROTEIN (AFU_ORTHOLOGUE AFUA_1G09730)"/>
    <property type="match status" value="1"/>
</dbReference>
<dbReference type="OrthoDB" id="8907274at2759"/>
<dbReference type="InterPro" id="IPR000326">
    <property type="entry name" value="PAP2/HPO"/>
</dbReference>
<feature type="transmembrane region" description="Helical" evidence="7">
    <location>
        <begin position="261"/>
        <end position="280"/>
    </location>
</feature>
<protein>
    <recommendedName>
        <fullName evidence="8">Phosphatidic acid phosphatase type 2/haloperoxidase domain-containing protein</fullName>
    </recommendedName>
</protein>
<reference evidence="9 10" key="1">
    <citation type="submission" date="2019-01" db="EMBL/GenBank/DDBJ databases">
        <title>Intercellular communication is required for trap formation in the nematode-trapping fungus Duddingtonia flagrans.</title>
        <authorList>
            <person name="Youssar L."/>
            <person name="Wernet V."/>
            <person name="Hensel N."/>
            <person name="Hildebrandt H.-G."/>
            <person name="Fischer R."/>
        </authorList>
    </citation>
    <scope>NUCLEOTIDE SEQUENCE [LARGE SCALE GENOMIC DNA]</scope>
    <source>
        <strain evidence="9 10">CBS H-5679</strain>
    </source>
</reference>
<organism evidence="9 10">
    <name type="scientific">Arthrobotrys flagrans</name>
    <name type="common">Nematode-trapping fungus</name>
    <name type="synonym">Trichothecium flagrans</name>
    <dbReference type="NCBI Taxonomy" id="97331"/>
    <lineage>
        <taxon>Eukaryota</taxon>
        <taxon>Fungi</taxon>
        <taxon>Dikarya</taxon>
        <taxon>Ascomycota</taxon>
        <taxon>Pezizomycotina</taxon>
        <taxon>Orbiliomycetes</taxon>
        <taxon>Orbiliales</taxon>
        <taxon>Orbiliaceae</taxon>
        <taxon>Arthrobotrys</taxon>
    </lineage>
</organism>
<evidence type="ECO:0000256" key="6">
    <source>
        <dbReference type="SAM" id="MobiDB-lite"/>
    </source>
</evidence>
<accession>A0A436ZTM3</accession>
<dbReference type="EMBL" id="SAEB01000009">
    <property type="protein sequence ID" value="RVD82304.1"/>
    <property type="molecule type" value="Genomic_DNA"/>
</dbReference>
<feature type="compositionally biased region" description="Basic and acidic residues" evidence="6">
    <location>
        <begin position="235"/>
        <end position="254"/>
    </location>
</feature>
<gene>
    <name evidence="9" type="ORF">DFL_006734</name>
</gene>
<dbReference type="PANTHER" id="PTHR10165">
    <property type="entry name" value="LIPID PHOSPHATE PHOSPHATASE"/>
    <property type="match status" value="1"/>
</dbReference>
<dbReference type="GO" id="GO:0006644">
    <property type="term" value="P:phospholipid metabolic process"/>
    <property type="evidence" value="ECO:0007669"/>
    <property type="project" value="InterPro"/>
</dbReference>
<name>A0A436ZTM3_ARTFL</name>
<comment type="similarity">
    <text evidence="2">Belongs to the PA-phosphatase related phosphoesterase family.</text>
</comment>
<evidence type="ECO:0000313" key="10">
    <source>
        <dbReference type="Proteomes" id="UP000283090"/>
    </source>
</evidence>
<evidence type="ECO:0000259" key="8">
    <source>
        <dbReference type="SMART" id="SM00014"/>
    </source>
</evidence>
<dbReference type="GO" id="GO:0008195">
    <property type="term" value="F:phosphatidate phosphatase activity"/>
    <property type="evidence" value="ECO:0007669"/>
    <property type="project" value="TreeGrafter"/>
</dbReference>
<feature type="transmembrane region" description="Helical" evidence="7">
    <location>
        <begin position="201"/>
        <end position="221"/>
    </location>
</feature>
<dbReference type="SUPFAM" id="SSF48317">
    <property type="entry name" value="Acid phosphatase/Vanadium-dependent haloperoxidase"/>
    <property type="match status" value="1"/>
</dbReference>
<dbReference type="InterPro" id="IPR043216">
    <property type="entry name" value="PAP-like"/>
</dbReference>
<dbReference type="SMART" id="SM00014">
    <property type="entry name" value="acidPPc"/>
    <property type="match status" value="1"/>
</dbReference>
<feature type="transmembrane region" description="Helical" evidence="7">
    <location>
        <begin position="113"/>
        <end position="131"/>
    </location>
</feature>
<feature type="transmembrane region" description="Helical" evidence="7">
    <location>
        <begin position="20"/>
        <end position="38"/>
    </location>
</feature>
<proteinExistence type="inferred from homology"/>
<dbReference type="GO" id="GO:0046839">
    <property type="term" value="P:phospholipid dephosphorylation"/>
    <property type="evidence" value="ECO:0007669"/>
    <property type="project" value="TreeGrafter"/>
</dbReference>
<keyword evidence="3 7" id="KW-0812">Transmembrane</keyword>
<dbReference type="AlphaFoldDB" id="A0A436ZTM3"/>
<dbReference type="Proteomes" id="UP000283090">
    <property type="component" value="Unassembled WGS sequence"/>
</dbReference>
<dbReference type="GO" id="GO:0016020">
    <property type="term" value="C:membrane"/>
    <property type="evidence" value="ECO:0007669"/>
    <property type="project" value="UniProtKB-SubCell"/>
</dbReference>
<feature type="transmembrane region" description="Helical" evidence="7">
    <location>
        <begin position="292"/>
        <end position="313"/>
    </location>
</feature>
<dbReference type="Gene3D" id="1.20.144.10">
    <property type="entry name" value="Phosphatidic acid phosphatase type 2/haloperoxidase"/>
    <property type="match status" value="1"/>
</dbReference>
<keyword evidence="5 7" id="KW-0472">Membrane</keyword>
<feature type="transmembrane region" description="Helical" evidence="7">
    <location>
        <begin position="59"/>
        <end position="84"/>
    </location>
</feature>
<evidence type="ECO:0000256" key="5">
    <source>
        <dbReference type="ARBA" id="ARBA00023136"/>
    </source>
</evidence>
<keyword evidence="4 7" id="KW-1133">Transmembrane helix</keyword>
<evidence type="ECO:0000313" key="9">
    <source>
        <dbReference type="EMBL" id="RVD82304.1"/>
    </source>
</evidence>
<dbReference type="GeneID" id="93589045"/>
<keyword evidence="10" id="KW-1185">Reference proteome</keyword>
<feature type="domain" description="Phosphatidic acid phosphatase type 2/haloperoxidase" evidence="8">
    <location>
        <begin position="113"/>
        <end position="309"/>
    </location>
</feature>
<evidence type="ECO:0000256" key="3">
    <source>
        <dbReference type="ARBA" id="ARBA00022692"/>
    </source>
</evidence>
<feature type="region of interest" description="Disordered" evidence="6">
    <location>
        <begin position="232"/>
        <end position="255"/>
    </location>
</feature>
<dbReference type="Pfam" id="PF01569">
    <property type="entry name" value="PAP2"/>
    <property type="match status" value="1"/>
</dbReference>
<sequence>MVSPSTLDFVLVTLRYALDWVLVIGFTLAAGFLGNIDGARRPFNPYDPAFSFPYHDDTVSVIVLGIVAILGPAVITMLCCLLAPRSALPALANYPNAPSSLVWKHKLLNWNRAWLALGLTDALAFFISNCLKNVFGKPRPHMISVCKPDWDKVAEIIKTTRTGPQGILAWNPLVTSEICTTTDHDKLSEAFRSFPSGHSTMSFSGLTFLSLFLYSTLVLTLRSTSTAKLPYTNADAKRSDESNEKDSHSSERASKLHPPSLPLITFVVVIAAFCLAMWIAATRYLDFKHAGIDIFSGSLLGFFSAICGTWWYAMPAAGGVAKGRIRSGYREDFRRGRRGVADGDYDREPRGPISAGEGMLLGHRESVDEHDQSKFQPQSSRPMV</sequence>
<dbReference type="InterPro" id="IPR036938">
    <property type="entry name" value="PAP2/HPO_sf"/>
</dbReference>
<comment type="subcellular location">
    <subcellularLocation>
        <location evidence="1">Membrane</location>
        <topology evidence="1">Multi-pass membrane protein</topology>
    </subcellularLocation>
</comment>
<evidence type="ECO:0000256" key="4">
    <source>
        <dbReference type="ARBA" id="ARBA00022989"/>
    </source>
</evidence>
<evidence type="ECO:0000256" key="7">
    <source>
        <dbReference type="SAM" id="Phobius"/>
    </source>
</evidence>
<evidence type="ECO:0000256" key="2">
    <source>
        <dbReference type="ARBA" id="ARBA00008816"/>
    </source>
</evidence>
<evidence type="ECO:0000256" key="1">
    <source>
        <dbReference type="ARBA" id="ARBA00004141"/>
    </source>
</evidence>
<comment type="caution">
    <text evidence="9">The sequence shown here is derived from an EMBL/GenBank/DDBJ whole genome shotgun (WGS) entry which is preliminary data.</text>
</comment>
<dbReference type="VEuPathDB" id="FungiDB:DFL_006734"/>
<dbReference type="RefSeq" id="XP_067487848.1">
    <property type="nucleotide sequence ID" value="XM_067636208.1"/>
</dbReference>